<evidence type="ECO:0000313" key="16">
    <source>
        <dbReference type="EMBL" id="MCR2045645.1"/>
    </source>
</evidence>
<evidence type="ECO:0000259" key="15">
    <source>
        <dbReference type="Pfam" id="PF01207"/>
    </source>
</evidence>
<dbReference type="AlphaFoldDB" id="A0A9X2S6I8"/>
<keyword evidence="3" id="KW-0820">tRNA-binding</keyword>
<dbReference type="EC" id="1.3.1.-" evidence="12"/>
<dbReference type="Proteomes" id="UP001142078">
    <property type="component" value="Unassembled WGS sequence"/>
</dbReference>
<dbReference type="Gene3D" id="1.10.1200.80">
    <property type="entry name" value="Putative flavin oxidoreducatase, domain 2"/>
    <property type="match status" value="1"/>
</dbReference>
<dbReference type="InterPro" id="IPR024036">
    <property type="entry name" value="tRNA-dHydroUridine_Synthase_C"/>
</dbReference>
<evidence type="ECO:0000256" key="11">
    <source>
        <dbReference type="ARBA" id="ARBA00048802"/>
    </source>
</evidence>
<evidence type="ECO:0000256" key="5">
    <source>
        <dbReference type="ARBA" id="ARBA00022643"/>
    </source>
</evidence>
<evidence type="ECO:0000256" key="13">
    <source>
        <dbReference type="PIRSR" id="PIRSR006621-1"/>
    </source>
</evidence>
<comment type="catalytic activity">
    <reaction evidence="10">
        <text>a 5,6-dihydrouridine in tRNA + NADP(+) = a uridine in tRNA + NADPH + H(+)</text>
        <dbReference type="Rhea" id="RHEA:23624"/>
        <dbReference type="Rhea" id="RHEA-COMP:13339"/>
        <dbReference type="Rhea" id="RHEA-COMP:13887"/>
        <dbReference type="ChEBI" id="CHEBI:15378"/>
        <dbReference type="ChEBI" id="CHEBI:57783"/>
        <dbReference type="ChEBI" id="CHEBI:58349"/>
        <dbReference type="ChEBI" id="CHEBI:65315"/>
        <dbReference type="ChEBI" id="CHEBI:74443"/>
    </reaction>
</comment>
<comment type="similarity">
    <text evidence="12">Belongs to the dus family.</text>
</comment>
<dbReference type="GO" id="GO:0050660">
    <property type="term" value="F:flavin adenine dinucleotide binding"/>
    <property type="evidence" value="ECO:0007669"/>
    <property type="project" value="InterPro"/>
</dbReference>
<evidence type="ECO:0000256" key="12">
    <source>
        <dbReference type="PIRNR" id="PIRNR006621"/>
    </source>
</evidence>
<comment type="caution">
    <text evidence="16">The sequence shown here is derived from an EMBL/GenBank/DDBJ whole genome shotgun (WGS) entry which is preliminary data.</text>
</comment>
<evidence type="ECO:0000256" key="7">
    <source>
        <dbReference type="ARBA" id="ARBA00022857"/>
    </source>
</evidence>
<dbReference type="InterPro" id="IPR018517">
    <property type="entry name" value="tRNA_hU_synthase_CS"/>
</dbReference>
<accession>A0A9X2S6I8</accession>
<dbReference type="CDD" id="cd02801">
    <property type="entry name" value="DUS_like_FMN"/>
    <property type="match status" value="1"/>
</dbReference>
<feature type="domain" description="DUS-like FMN-binding" evidence="15">
    <location>
        <begin position="14"/>
        <end position="316"/>
    </location>
</feature>
<dbReference type="RefSeq" id="WP_257490787.1">
    <property type="nucleotide sequence ID" value="NZ_JANJZL010000026.1"/>
</dbReference>
<protein>
    <recommendedName>
        <fullName evidence="12">tRNA-dihydrouridine synthase</fullName>
        <ecNumber evidence="12">1.3.1.-</ecNumber>
    </recommendedName>
</protein>
<dbReference type="PANTHER" id="PTHR45846:SF1">
    <property type="entry name" value="TRNA-DIHYDROURIDINE(47) SYNTHASE [NAD(P)(+)]-LIKE"/>
    <property type="match status" value="1"/>
</dbReference>
<keyword evidence="9 12" id="KW-0560">Oxidoreductase</keyword>
<comment type="catalytic activity">
    <reaction evidence="11">
        <text>a 5,6-dihydrouridine in tRNA + NAD(+) = a uridine in tRNA + NADH + H(+)</text>
        <dbReference type="Rhea" id="RHEA:54452"/>
        <dbReference type="Rhea" id="RHEA-COMP:13339"/>
        <dbReference type="Rhea" id="RHEA-COMP:13887"/>
        <dbReference type="ChEBI" id="CHEBI:15378"/>
        <dbReference type="ChEBI" id="CHEBI:57540"/>
        <dbReference type="ChEBI" id="CHEBI:57945"/>
        <dbReference type="ChEBI" id="CHEBI:65315"/>
        <dbReference type="ChEBI" id="CHEBI:74443"/>
    </reaction>
</comment>
<dbReference type="PANTHER" id="PTHR45846">
    <property type="entry name" value="TRNA-DIHYDROURIDINE(47) SYNTHASE [NAD(P)(+)]-LIKE"/>
    <property type="match status" value="1"/>
</dbReference>
<comment type="function">
    <text evidence="2 12">Catalyzes the synthesis of 5,6-dihydrouridine (D), a modified base found in the D-loop of most tRNAs, via the reduction of the C5-C6 double bond in target uridines.</text>
</comment>
<gene>
    <name evidence="16" type="primary">dusB</name>
    <name evidence="16" type="ORF">NSA23_16285</name>
</gene>
<evidence type="ECO:0000313" key="17">
    <source>
        <dbReference type="Proteomes" id="UP001142078"/>
    </source>
</evidence>
<dbReference type="PROSITE" id="PS01136">
    <property type="entry name" value="UPF0034"/>
    <property type="match status" value="1"/>
</dbReference>
<feature type="active site" description="Proton donor" evidence="13">
    <location>
        <position position="102"/>
    </location>
</feature>
<reference evidence="16" key="1">
    <citation type="submission" date="2022-07" db="EMBL/GenBank/DDBJ databases">
        <title>Enhanced cultured diversity of the mouse gut microbiota enables custom-made synthetic communities.</title>
        <authorList>
            <person name="Afrizal A."/>
        </authorList>
    </citation>
    <scope>NUCLEOTIDE SEQUENCE</scope>
    <source>
        <strain evidence="16">DSM 29482</strain>
    </source>
</reference>
<evidence type="ECO:0000256" key="14">
    <source>
        <dbReference type="PIRSR" id="PIRSR006621-2"/>
    </source>
</evidence>
<keyword evidence="17" id="KW-1185">Reference proteome</keyword>
<keyword evidence="5 12" id="KW-0288">FMN</keyword>
<dbReference type="InterPro" id="IPR013785">
    <property type="entry name" value="Aldolase_TIM"/>
</dbReference>
<keyword evidence="8" id="KW-0694">RNA-binding</keyword>
<dbReference type="GO" id="GO:0017150">
    <property type="term" value="F:tRNA dihydrouridine synthase activity"/>
    <property type="evidence" value="ECO:0007669"/>
    <property type="project" value="InterPro"/>
</dbReference>
<keyword evidence="14" id="KW-0547">Nucleotide-binding</keyword>
<dbReference type="NCBIfam" id="TIGR00737">
    <property type="entry name" value="nifR3_yhdG"/>
    <property type="match status" value="1"/>
</dbReference>
<dbReference type="PIRSF" id="PIRSF006621">
    <property type="entry name" value="Dus"/>
    <property type="match status" value="1"/>
</dbReference>
<dbReference type="InterPro" id="IPR001269">
    <property type="entry name" value="DUS_fam"/>
</dbReference>
<feature type="binding site" evidence="14">
    <location>
        <position position="171"/>
    </location>
    <ligand>
        <name>FMN</name>
        <dbReference type="ChEBI" id="CHEBI:58210"/>
    </ligand>
</feature>
<feature type="binding site" evidence="14">
    <location>
        <position position="141"/>
    </location>
    <ligand>
        <name>FMN</name>
        <dbReference type="ChEBI" id="CHEBI:58210"/>
    </ligand>
</feature>
<proteinExistence type="inferred from homology"/>
<evidence type="ECO:0000256" key="3">
    <source>
        <dbReference type="ARBA" id="ARBA00022555"/>
    </source>
</evidence>
<evidence type="ECO:0000256" key="9">
    <source>
        <dbReference type="ARBA" id="ARBA00023002"/>
    </source>
</evidence>
<keyword evidence="6 12" id="KW-0819">tRNA processing</keyword>
<evidence type="ECO:0000256" key="4">
    <source>
        <dbReference type="ARBA" id="ARBA00022630"/>
    </source>
</evidence>
<evidence type="ECO:0000256" key="10">
    <source>
        <dbReference type="ARBA" id="ARBA00048205"/>
    </source>
</evidence>
<dbReference type="GO" id="GO:0000049">
    <property type="term" value="F:tRNA binding"/>
    <property type="evidence" value="ECO:0007669"/>
    <property type="project" value="UniProtKB-KW"/>
</dbReference>
<keyword evidence="7" id="KW-0521">NADP</keyword>
<feature type="binding site" evidence="14">
    <location>
        <position position="70"/>
    </location>
    <ligand>
        <name>FMN</name>
        <dbReference type="ChEBI" id="CHEBI:58210"/>
    </ligand>
</feature>
<dbReference type="Pfam" id="PF01207">
    <property type="entry name" value="Dus"/>
    <property type="match status" value="1"/>
</dbReference>
<evidence type="ECO:0000256" key="8">
    <source>
        <dbReference type="ARBA" id="ARBA00022884"/>
    </source>
</evidence>
<dbReference type="Gene3D" id="3.20.20.70">
    <property type="entry name" value="Aldolase class I"/>
    <property type="match status" value="1"/>
</dbReference>
<evidence type="ECO:0000256" key="2">
    <source>
        <dbReference type="ARBA" id="ARBA00002790"/>
    </source>
</evidence>
<sequence length="324" mass="36395">MKIGNIPLKNNIFLAPMAGITDLPFRLICKDMGAGLVYTEMVSAKGLYYNDMKTKSITDIDNKERPVAIQIFGSDADIMANVIEEKINTREDIDIIDINMGCPAPKIVKNGDGSALLKSPLKVEEIIRKTVKVSKKPITVKIRKGWDSLNTNAVEIAKIAEKEGAEAITVHGRTRDMFYSGKADWDVIKNVKENVSIPVIGNGDIFKPEDGIKMLEYTNCDGIMIGRGARGNPWIFKNILEIIEGKEMRCPTVEEKTKKSIEHLNLLCNIKGEYIGVKEMRKHIHWYVKGMPNSSQIRNQINTIETKNEMVEALLDYLANLEEK</sequence>
<name>A0A9X2S6I8_9FIRM</name>
<dbReference type="EMBL" id="JANJZL010000026">
    <property type="protein sequence ID" value="MCR2045645.1"/>
    <property type="molecule type" value="Genomic_DNA"/>
</dbReference>
<feature type="binding site" evidence="14">
    <location>
        <begin position="16"/>
        <end position="18"/>
    </location>
    <ligand>
        <name>FMN</name>
        <dbReference type="ChEBI" id="CHEBI:58210"/>
    </ligand>
</feature>
<dbReference type="InterPro" id="IPR035587">
    <property type="entry name" value="DUS-like_FMN-bd"/>
</dbReference>
<dbReference type="SUPFAM" id="SSF51395">
    <property type="entry name" value="FMN-linked oxidoreductases"/>
    <property type="match status" value="1"/>
</dbReference>
<dbReference type="InterPro" id="IPR004652">
    <property type="entry name" value="DusB-like"/>
</dbReference>
<feature type="binding site" evidence="14">
    <location>
        <begin position="226"/>
        <end position="227"/>
    </location>
    <ligand>
        <name>FMN</name>
        <dbReference type="ChEBI" id="CHEBI:58210"/>
    </ligand>
</feature>
<comment type="cofactor">
    <cofactor evidence="1 12 14">
        <name>FMN</name>
        <dbReference type="ChEBI" id="CHEBI:58210"/>
    </cofactor>
</comment>
<evidence type="ECO:0000256" key="6">
    <source>
        <dbReference type="ARBA" id="ARBA00022694"/>
    </source>
</evidence>
<keyword evidence="4 12" id="KW-0285">Flavoprotein</keyword>
<organism evidence="16 17">
    <name type="scientific">Anaerosalibacter massiliensis</name>
    <dbReference type="NCBI Taxonomy" id="1347392"/>
    <lineage>
        <taxon>Bacteria</taxon>
        <taxon>Bacillati</taxon>
        <taxon>Bacillota</taxon>
        <taxon>Tissierellia</taxon>
        <taxon>Tissierellales</taxon>
        <taxon>Sporanaerobacteraceae</taxon>
        <taxon>Anaerosalibacter</taxon>
    </lineage>
</organism>
<evidence type="ECO:0000256" key="1">
    <source>
        <dbReference type="ARBA" id="ARBA00001917"/>
    </source>
</evidence>